<sequence>MEYIYQATENAKWTFVLLHGTGGDETNLIPIAKEISDSANILSVRGNVNENGALRYFKRKAEGLYDLEDLAFRSQELVDFITSMSEEKGFDLNKVIFVGFSNGSNIALNILIHFAKTFNKGILFAPLYPMAIEEDKDLSNHQLFLSMGKADPICSMQANNELIEKLNHVGANLSIEWVHTHQITPQILTDARQWVEELD</sequence>
<dbReference type="Proteomes" id="UP000199708">
    <property type="component" value="Unassembled WGS sequence"/>
</dbReference>
<gene>
    <name evidence="2" type="ORF">SAMN05421791_10284</name>
</gene>
<dbReference type="GO" id="GO:0016787">
    <property type="term" value="F:hydrolase activity"/>
    <property type="evidence" value="ECO:0007669"/>
    <property type="project" value="InterPro"/>
</dbReference>
<dbReference type="AlphaFoldDB" id="A0A1G7QGQ7"/>
<dbReference type="Pfam" id="PF02230">
    <property type="entry name" value="Abhydrolase_2"/>
    <property type="match status" value="1"/>
</dbReference>
<dbReference type="EMBL" id="FNCK01000002">
    <property type="protein sequence ID" value="SDF97701.1"/>
    <property type="molecule type" value="Genomic_DNA"/>
</dbReference>
<feature type="domain" description="Phospholipase/carboxylesterase/thioesterase" evidence="1">
    <location>
        <begin position="5"/>
        <end position="196"/>
    </location>
</feature>
<accession>A0A1G7QGQ7</accession>
<dbReference type="Gene3D" id="3.40.50.1820">
    <property type="entry name" value="alpha/beta hydrolase"/>
    <property type="match status" value="1"/>
</dbReference>
<protein>
    <submittedName>
        <fullName evidence="2">Phospholipase/carboxylesterase</fullName>
    </submittedName>
</protein>
<evidence type="ECO:0000313" key="2">
    <source>
        <dbReference type="EMBL" id="SDF97701.1"/>
    </source>
</evidence>
<dbReference type="SUPFAM" id="SSF53474">
    <property type="entry name" value="alpha/beta-Hydrolases"/>
    <property type="match status" value="1"/>
</dbReference>
<reference evidence="2 3" key="1">
    <citation type="submission" date="2016-10" db="EMBL/GenBank/DDBJ databases">
        <authorList>
            <person name="de Groot N.N."/>
        </authorList>
    </citation>
    <scope>NUCLEOTIDE SEQUENCE [LARGE SCALE GENOMIC DNA]</scope>
    <source>
        <strain evidence="2 3">ATCC BAA-466</strain>
    </source>
</reference>
<proteinExistence type="predicted"/>
<dbReference type="InterPro" id="IPR003140">
    <property type="entry name" value="PLipase/COase/thioEstase"/>
</dbReference>
<dbReference type="InterPro" id="IPR029058">
    <property type="entry name" value="AB_hydrolase_fold"/>
</dbReference>
<name>A0A1G7QGQ7_9LACT</name>
<evidence type="ECO:0000259" key="1">
    <source>
        <dbReference type="Pfam" id="PF02230"/>
    </source>
</evidence>
<dbReference type="STRING" id="120956.SAMN05421791_10284"/>
<dbReference type="OrthoDB" id="9796570at2"/>
<organism evidence="2 3">
    <name type="scientific">Facklamia miroungae</name>
    <dbReference type="NCBI Taxonomy" id="120956"/>
    <lineage>
        <taxon>Bacteria</taxon>
        <taxon>Bacillati</taxon>
        <taxon>Bacillota</taxon>
        <taxon>Bacilli</taxon>
        <taxon>Lactobacillales</taxon>
        <taxon>Aerococcaceae</taxon>
        <taxon>Facklamia</taxon>
    </lineage>
</organism>
<keyword evidence="3" id="KW-1185">Reference proteome</keyword>
<dbReference type="RefSeq" id="WP_090289177.1">
    <property type="nucleotide sequence ID" value="NZ_FNCK01000002.1"/>
</dbReference>
<evidence type="ECO:0000313" key="3">
    <source>
        <dbReference type="Proteomes" id="UP000199708"/>
    </source>
</evidence>